<keyword evidence="2" id="KW-1185">Reference proteome</keyword>
<reference evidence="1 2" key="1">
    <citation type="submission" date="2016-10" db="EMBL/GenBank/DDBJ databases">
        <title>The genome sequence of Colletotrichum fioriniae PJ7.</title>
        <authorList>
            <person name="Baroncelli R."/>
        </authorList>
    </citation>
    <scope>NUCLEOTIDE SEQUENCE [LARGE SCALE GENOMIC DNA]</scope>
    <source>
        <strain evidence="1">Col 31</strain>
    </source>
</reference>
<sequence>MQICGTARLLISISSLAIGEADLWQATQMILQIPKIVRCGGFVIQLTMDLFLYYYPELTLVPLSHSLRAGDW</sequence>
<evidence type="ECO:0000313" key="2">
    <source>
        <dbReference type="Proteomes" id="UP001239795"/>
    </source>
</evidence>
<dbReference type="EMBL" id="MLGG01000008">
    <property type="protein sequence ID" value="KAK1462724.1"/>
    <property type="molecule type" value="Genomic_DNA"/>
</dbReference>
<accession>A0AAI9XT14</accession>
<comment type="caution">
    <text evidence="1">The sequence shown here is derived from an EMBL/GenBank/DDBJ whole genome shotgun (WGS) entry which is preliminary data.</text>
</comment>
<protein>
    <submittedName>
        <fullName evidence="1">Uncharacterized protein</fullName>
    </submittedName>
</protein>
<dbReference type="AlphaFoldDB" id="A0AAI9XT14"/>
<proteinExistence type="predicted"/>
<organism evidence="1 2">
    <name type="scientific">Colletotrichum melonis</name>
    <dbReference type="NCBI Taxonomy" id="1209925"/>
    <lineage>
        <taxon>Eukaryota</taxon>
        <taxon>Fungi</taxon>
        <taxon>Dikarya</taxon>
        <taxon>Ascomycota</taxon>
        <taxon>Pezizomycotina</taxon>
        <taxon>Sordariomycetes</taxon>
        <taxon>Hypocreomycetidae</taxon>
        <taxon>Glomerellales</taxon>
        <taxon>Glomerellaceae</taxon>
        <taxon>Colletotrichum</taxon>
        <taxon>Colletotrichum acutatum species complex</taxon>
    </lineage>
</organism>
<gene>
    <name evidence="1" type="ORF">CMEL01_13835</name>
</gene>
<evidence type="ECO:0000313" key="1">
    <source>
        <dbReference type="EMBL" id="KAK1462724.1"/>
    </source>
</evidence>
<name>A0AAI9XT14_9PEZI</name>
<dbReference type="Proteomes" id="UP001239795">
    <property type="component" value="Unassembled WGS sequence"/>
</dbReference>